<accession>A0A6J6AI56</accession>
<reference evidence="6" key="1">
    <citation type="submission" date="2020-05" db="EMBL/GenBank/DDBJ databases">
        <authorList>
            <person name="Chiriac C."/>
            <person name="Salcher M."/>
            <person name="Ghai R."/>
            <person name="Kavagutti S V."/>
        </authorList>
    </citation>
    <scope>NUCLEOTIDE SEQUENCE</scope>
</reference>
<dbReference type="InterPro" id="IPR009057">
    <property type="entry name" value="Homeodomain-like_sf"/>
</dbReference>
<organism evidence="6">
    <name type="scientific">freshwater metagenome</name>
    <dbReference type="NCBI Taxonomy" id="449393"/>
    <lineage>
        <taxon>unclassified sequences</taxon>
        <taxon>metagenomes</taxon>
        <taxon>ecological metagenomes</taxon>
    </lineage>
</organism>
<proteinExistence type="predicted"/>
<evidence type="ECO:0000256" key="1">
    <source>
        <dbReference type="ARBA" id="ARBA00022491"/>
    </source>
</evidence>
<dbReference type="InterPro" id="IPR036271">
    <property type="entry name" value="Tet_transcr_reg_TetR-rel_C_sf"/>
</dbReference>
<dbReference type="EMBL" id="CAETWZ010000184">
    <property type="protein sequence ID" value="CAB4368539.1"/>
    <property type="molecule type" value="Genomic_DNA"/>
</dbReference>
<dbReference type="PANTHER" id="PTHR30055:SF223">
    <property type="entry name" value="HTH-TYPE TRANSCRIPTIONAL REGULATOR UIDR"/>
    <property type="match status" value="1"/>
</dbReference>
<dbReference type="PANTHER" id="PTHR30055">
    <property type="entry name" value="HTH-TYPE TRANSCRIPTIONAL REGULATOR RUTR"/>
    <property type="match status" value="1"/>
</dbReference>
<name>A0A6J6AI56_9ZZZZ</name>
<dbReference type="SUPFAM" id="SSF46689">
    <property type="entry name" value="Homeodomain-like"/>
    <property type="match status" value="1"/>
</dbReference>
<dbReference type="GO" id="GO:0000976">
    <property type="term" value="F:transcription cis-regulatory region binding"/>
    <property type="evidence" value="ECO:0007669"/>
    <property type="project" value="TreeGrafter"/>
</dbReference>
<keyword evidence="3" id="KW-0238">DNA-binding</keyword>
<dbReference type="PROSITE" id="PS50977">
    <property type="entry name" value="HTH_TETR_2"/>
    <property type="match status" value="1"/>
</dbReference>
<protein>
    <submittedName>
        <fullName evidence="6">Unannotated protein</fullName>
    </submittedName>
</protein>
<dbReference type="InterPro" id="IPR001647">
    <property type="entry name" value="HTH_TetR"/>
</dbReference>
<evidence type="ECO:0000313" key="6">
    <source>
        <dbReference type="EMBL" id="CAB4368539.1"/>
    </source>
</evidence>
<keyword evidence="1" id="KW-0678">Repressor</keyword>
<gene>
    <name evidence="6" type="ORF">UFOPK4179_01342</name>
</gene>
<dbReference type="InterPro" id="IPR039538">
    <property type="entry name" value="BetI_C"/>
</dbReference>
<evidence type="ECO:0000256" key="4">
    <source>
        <dbReference type="ARBA" id="ARBA00023163"/>
    </source>
</evidence>
<evidence type="ECO:0000256" key="2">
    <source>
        <dbReference type="ARBA" id="ARBA00023015"/>
    </source>
</evidence>
<sequence>MSSGRETADLILAEARAMIEESGDNAFRVTDLASRCNVAIGLLYHYFKDRDGLIAAVRESQFLAHIESDVAMLSNIVSHEGDLDAVLKILVDDFSDPRNKMRNEFRLDRMDALVAARHNPDLLQRLTEAEARLTAEIVATVQQAKIDGLVDPAVDDKALAFMLEVIPLGTALSNVYGDYMPDPEAWRALLTRMLVSLLPPS</sequence>
<dbReference type="GO" id="GO:0003700">
    <property type="term" value="F:DNA-binding transcription factor activity"/>
    <property type="evidence" value="ECO:0007669"/>
    <property type="project" value="TreeGrafter"/>
</dbReference>
<dbReference type="SUPFAM" id="SSF48498">
    <property type="entry name" value="Tetracyclin repressor-like, C-terminal domain"/>
    <property type="match status" value="1"/>
</dbReference>
<dbReference type="AlphaFoldDB" id="A0A6J6AI56"/>
<dbReference type="Gene3D" id="1.10.357.10">
    <property type="entry name" value="Tetracycline Repressor, domain 2"/>
    <property type="match status" value="1"/>
</dbReference>
<evidence type="ECO:0000259" key="5">
    <source>
        <dbReference type="PROSITE" id="PS50977"/>
    </source>
</evidence>
<feature type="domain" description="HTH tetR-type" evidence="5">
    <location>
        <begin position="5"/>
        <end position="65"/>
    </location>
</feature>
<evidence type="ECO:0000256" key="3">
    <source>
        <dbReference type="ARBA" id="ARBA00023125"/>
    </source>
</evidence>
<dbReference type="Pfam" id="PF00440">
    <property type="entry name" value="TetR_N"/>
    <property type="match status" value="1"/>
</dbReference>
<dbReference type="InterPro" id="IPR050109">
    <property type="entry name" value="HTH-type_TetR-like_transc_reg"/>
</dbReference>
<keyword evidence="2" id="KW-0805">Transcription regulation</keyword>
<keyword evidence="4" id="KW-0804">Transcription</keyword>
<dbReference type="Pfam" id="PF13977">
    <property type="entry name" value="TetR_C_6"/>
    <property type="match status" value="1"/>
</dbReference>